<evidence type="ECO:0000256" key="1">
    <source>
        <dbReference type="PROSITE-ProRule" id="PRU00175"/>
    </source>
</evidence>
<keyword evidence="1" id="KW-0862">Zinc</keyword>
<proteinExistence type="predicted"/>
<dbReference type="SUPFAM" id="SSF57850">
    <property type="entry name" value="RING/U-box"/>
    <property type="match status" value="1"/>
</dbReference>
<keyword evidence="1" id="KW-0479">Metal-binding</keyword>
<dbReference type="PROSITE" id="PS50089">
    <property type="entry name" value="ZF_RING_2"/>
    <property type="match status" value="1"/>
</dbReference>
<dbReference type="InterPro" id="IPR001841">
    <property type="entry name" value="Znf_RING"/>
</dbReference>
<dbReference type="Proteomes" id="UP000823775">
    <property type="component" value="Unassembled WGS sequence"/>
</dbReference>
<sequence length="494" mass="54386">MHHNCSVCFEYIFDTTTTISVLPCGHTMHLECVVQMEGYSKYSCPVCSRSICDMSLVWEKLDQETNQESLRTWGILAVEIDFLGLLVLERMICYNFVPTQNASGLMVLSLFGVLGLVALDVHLLDNAEPLLIWNPFKSRNQSSLDCSGAEPGVVVVPFYIMSWAAPCLGKLEGELGFGRAPSVFARSGTYWDSNLFPFTSSSGECLPQTALGGPEELQKVKFVRIQIVVLVGPCGLIHQASFTSCSPSFLNFGTRSAFSLAFFGFLFQGVCHVDALDLIWDLSRARLALDVHISWIIQNLVLKWNPFRWLALDVHLLDNPVPSLTWNPFRSSFPFSSSSGSCGFELELRLNTPVPVNPSGLGDSMMPPGSLNMFLLAVIIVVIKLDIELLNFVSADEALSAVLSRSMMLMFYDPMHKVVGDYGRLLMSKSCFNSSVWGTTTLACVQLQILSVERKEGGGVSILSLCAYGVPQRLNCGVAGPFSWCLLICDDTVL</sequence>
<dbReference type="CDD" id="cd16464">
    <property type="entry name" value="RING-H2_Pirh2-like"/>
    <property type="match status" value="1"/>
</dbReference>
<name>A0ABS8TDQ6_DATST</name>
<dbReference type="Pfam" id="PF13639">
    <property type="entry name" value="zf-RING_2"/>
    <property type="match status" value="1"/>
</dbReference>
<dbReference type="SMART" id="SM00184">
    <property type="entry name" value="RING"/>
    <property type="match status" value="1"/>
</dbReference>
<organism evidence="3 4">
    <name type="scientific">Datura stramonium</name>
    <name type="common">Jimsonweed</name>
    <name type="synonym">Common thornapple</name>
    <dbReference type="NCBI Taxonomy" id="4076"/>
    <lineage>
        <taxon>Eukaryota</taxon>
        <taxon>Viridiplantae</taxon>
        <taxon>Streptophyta</taxon>
        <taxon>Embryophyta</taxon>
        <taxon>Tracheophyta</taxon>
        <taxon>Spermatophyta</taxon>
        <taxon>Magnoliopsida</taxon>
        <taxon>eudicotyledons</taxon>
        <taxon>Gunneridae</taxon>
        <taxon>Pentapetalae</taxon>
        <taxon>asterids</taxon>
        <taxon>lamiids</taxon>
        <taxon>Solanales</taxon>
        <taxon>Solanaceae</taxon>
        <taxon>Solanoideae</taxon>
        <taxon>Datureae</taxon>
        <taxon>Datura</taxon>
    </lineage>
</organism>
<reference evidence="3 4" key="1">
    <citation type="journal article" date="2021" name="BMC Genomics">
        <title>Datura genome reveals duplications of psychoactive alkaloid biosynthetic genes and high mutation rate following tissue culture.</title>
        <authorList>
            <person name="Rajewski A."/>
            <person name="Carter-House D."/>
            <person name="Stajich J."/>
            <person name="Litt A."/>
        </authorList>
    </citation>
    <scope>NUCLEOTIDE SEQUENCE [LARGE SCALE GENOMIC DNA]</scope>
    <source>
        <strain evidence="3">AR-01</strain>
    </source>
</reference>
<evidence type="ECO:0000259" key="2">
    <source>
        <dbReference type="PROSITE" id="PS50089"/>
    </source>
</evidence>
<keyword evidence="1" id="KW-0863">Zinc-finger</keyword>
<dbReference type="EMBL" id="JACEIK010001419">
    <property type="protein sequence ID" value="MCD7469258.1"/>
    <property type="molecule type" value="Genomic_DNA"/>
</dbReference>
<evidence type="ECO:0000313" key="4">
    <source>
        <dbReference type="Proteomes" id="UP000823775"/>
    </source>
</evidence>
<gene>
    <name evidence="3" type="ORF">HAX54_008129</name>
</gene>
<comment type="caution">
    <text evidence="3">The sequence shown here is derived from an EMBL/GenBank/DDBJ whole genome shotgun (WGS) entry which is preliminary data.</text>
</comment>
<accession>A0ABS8TDQ6</accession>
<dbReference type="PANTHER" id="PTHR21319:SF54">
    <property type="entry name" value="E3 UBIQUITIN-PROTEIN LIGASE RZFP34-LIKE"/>
    <property type="match status" value="1"/>
</dbReference>
<evidence type="ECO:0000313" key="3">
    <source>
        <dbReference type="EMBL" id="MCD7469258.1"/>
    </source>
</evidence>
<protein>
    <recommendedName>
        <fullName evidence="2">RING-type domain-containing protein</fullName>
    </recommendedName>
</protein>
<keyword evidence="4" id="KW-1185">Reference proteome</keyword>
<dbReference type="InterPro" id="IPR013083">
    <property type="entry name" value="Znf_RING/FYVE/PHD"/>
</dbReference>
<dbReference type="PANTHER" id="PTHR21319">
    <property type="entry name" value="RING FINGER AND CHY ZINC FINGER DOMAIN-CONTAINING PROTEIN 1"/>
    <property type="match status" value="1"/>
</dbReference>
<feature type="domain" description="RING-type" evidence="2">
    <location>
        <begin position="5"/>
        <end position="48"/>
    </location>
</feature>
<dbReference type="Gene3D" id="3.30.40.10">
    <property type="entry name" value="Zinc/RING finger domain, C3HC4 (zinc finger)"/>
    <property type="match status" value="1"/>
</dbReference>